<dbReference type="PROSITE" id="PS51332">
    <property type="entry name" value="B12_BINDING"/>
    <property type="match status" value="1"/>
</dbReference>
<feature type="domain" description="B12-binding" evidence="1">
    <location>
        <begin position="453"/>
        <end position="585"/>
    </location>
</feature>
<dbReference type="OrthoDB" id="5888at2"/>
<dbReference type="GO" id="GO:0046872">
    <property type="term" value="F:metal ion binding"/>
    <property type="evidence" value="ECO:0007669"/>
    <property type="project" value="InterPro"/>
</dbReference>
<evidence type="ECO:0000313" key="3">
    <source>
        <dbReference type="Proteomes" id="UP000287601"/>
    </source>
</evidence>
<evidence type="ECO:0000313" key="2">
    <source>
        <dbReference type="EMBL" id="QAT43280.1"/>
    </source>
</evidence>
<organism evidence="2 3">
    <name type="scientific">Aminipila luticellarii</name>
    <dbReference type="NCBI Taxonomy" id="2507160"/>
    <lineage>
        <taxon>Bacteria</taxon>
        <taxon>Bacillati</taxon>
        <taxon>Bacillota</taxon>
        <taxon>Clostridia</taxon>
        <taxon>Peptostreptococcales</taxon>
        <taxon>Anaerovoracaceae</taxon>
        <taxon>Aminipila</taxon>
    </lineage>
</organism>
<sequence>MDLKFKWKFNIKDLPDMGTLNQDVYNIAKDVTIGKTLFMEEHGVSSEKEYKEKMMKEKKIMKHSAIGWNSWQKQEEGIRRIYAELNESGSYIDRYGACMDWVMGVPEEYKSKLQAGSGLILKNEEEWARLGQVEPIQPHLGDHMIGSLNSLNNTILGLKAGVTTIGNISHYYTYEYPGLDMEEYRTIDMVKAIGLMAKLRDKGTIIHSNLDDGFGAQFHDLANLVGYAKLERYICEELLGARMSHCFGNLFNDPMVRIVFNSAMGKINTYHTPGTMIYGNTIDFTYNMPKNYAAVTSYAMADAIGQMICPSGHAITPIPVTEAIRIPAVDEIIDAHHTVDMAIEAAAYYKDYIDVQKIEAEADILVACGNIFFERVLNGLDDQNIDITHPGEVLAALKAIGVTQLETCFGVGKKDSEAMRGRVPVRPTSIVQEIAKQQAKIMSGISGLNKKPLSGVNVIVASTDVHEFGKEISKNVLVKAGAEVFDLGATVAVEELADTIIETESKAVLISTYNGIAYSFASEMSRKFKELNINVPVVMGGRLNEPMDGSDLPVDVADKLEAMGINVDNDIDKIISYLVGVLKLS</sequence>
<gene>
    <name evidence="2" type="ORF">EQM06_08640</name>
</gene>
<accession>A0A410PWK9</accession>
<dbReference type="KEGG" id="amij:EQM06_08640"/>
<dbReference type="Pfam" id="PF02310">
    <property type="entry name" value="B12-binding"/>
    <property type="match status" value="1"/>
</dbReference>
<dbReference type="Gene3D" id="3.40.50.280">
    <property type="entry name" value="Cobalamin-binding domain"/>
    <property type="match status" value="1"/>
</dbReference>
<protein>
    <submittedName>
        <fullName evidence="2">Methylmalonyl-CoA mutase</fullName>
    </submittedName>
</protein>
<dbReference type="SUPFAM" id="SSF52242">
    <property type="entry name" value="Cobalamin (vitamin B12)-binding domain"/>
    <property type="match status" value="1"/>
</dbReference>
<dbReference type="InterPro" id="IPR006158">
    <property type="entry name" value="Cobalamin-bd"/>
</dbReference>
<dbReference type="Proteomes" id="UP000287601">
    <property type="component" value="Chromosome"/>
</dbReference>
<dbReference type="InterPro" id="IPR036724">
    <property type="entry name" value="Cobalamin-bd_sf"/>
</dbReference>
<dbReference type="RefSeq" id="WP_128745950.1">
    <property type="nucleotide sequence ID" value="NZ_CP035281.1"/>
</dbReference>
<evidence type="ECO:0000259" key="1">
    <source>
        <dbReference type="PROSITE" id="PS51332"/>
    </source>
</evidence>
<keyword evidence="3" id="KW-1185">Reference proteome</keyword>
<name>A0A410PWK9_9FIRM</name>
<dbReference type="CDD" id="cd02065">
    <property type="entry name" value="B12-binding_like"/>
    <property type="match status" value="1"/>
</dbReference>
<reference evidence="2 3" key="1">
    <citation type="submission" date="2019-01" db="EMBL/GenBank/DDBJ databases">
        <title>Draft genomes of a novel of Aminipila strains.</title>
        <authorList>
            <person name="Ma S."/>
        </authorList>
    </citation>
    <scope>NUCLEOTIDE SEQUENCE [LARGE SCALE GENOMIC DNA]</scope>
    <source>
        <strain evidence="3">JN-39</strain>
    </source>
</reference>
<dbReference type="AlphaFoldDB" id="A0A410PWK9"/>
<dbReference type="EMBL" id="CP035281">
    <property type="protein sequence ID" value="QAT43280.1"/>
    <property type="molecule type" value="Genomic_DNA"/>
</dbReference>
<dbReference type="GO" id="GO:0031419">
    <property type="term" value="F:cobalamin binding"/>
    <property type="evidence" value="ECO:0007669"/>
    <property type="project" value="InterPro"/>
</dbReference>
<proteinExistence type="predicted"/>